<organism evidence="1 2">
    <name type="scientific">Vibrio aestuarianus</name>
    <dbReference type="NCBI Taxonomy" id="28171"/>
    <lineage>
        <taxon>Bacteria</taxon>
        <taxon>Pseudomonadati</taxon>
        <taxon>Pseudomonadota</taxon>
        <taxon>Gammaproteobacteria</taxon>
        <taxon>Vibrionales</taxon>
        <taxon>Vibrionaceae</taxon>
        <taxon>Vibrio</taxon>
    </lineage>
</organism>
<evidence type="ECO:0000313" key="2">
    <source>
        <dbReference type="Proteomes" id="UP001140979"/>
    </source>
</evidence>
<protein>
    <submittedName>
        <fullName evidence="1">Uncharacterized protein</fullName>
    </submittedName>
</protein>
<accession>A0A9X4EZX7</accession>
<reference evidence="1" key="1">
    <citation type="submission" date="2022-02" db="EMBL/GenBank/DDBJ databases">
        <title>Emergence and expansion in Europe of a Vibrio aestuarianus clonal complex pathogenic for oysters.</title>
        <authorList>
            <person name="Mesnil A."/>
            <person name="Travers M.-A."/>
        </authorList>
    </citation>
    <scope>NUCLEOTIDE SEQUENCE</scope>
    <source>
        <strain evidence="1">19_064_11T1</strain>
    </source>
</reference>
<dbReference type="RefSeq" id="WP_274676437.1">
    <property type="nucleotide sequence ID" value="NZ_JAKNBA010000006.1"/>
</dbReference>
<comment type="caution">
    <text evidence="1">The sequence shown here is derived from an EMBL/GenBank/DDBJ whole genome shotgun (WGS) entry which is preliminary data.</text>
</comment>
<proteinExistence type="predicted"/>
<sequence length="57" mass="6985">MKLEKILHEEFNRRQKMDNPPKDYREMIVRSLKEIEPTPFFRKGKVDYAFSNEIVEI</sequence>
<dbReference type="Proteomes" id="UP001140979">
    <property type="component" value="Unassembled WGS sequence"/>
</dbReference>
<evidence type="ECO:0000313" key="1">
    <source>
        <dbReference type="EMBL" id="MDE1241624.1"/>
    </source>
</evidence>
<gene>
    <name evidence="1" type="ORF">L9W94_05570</name>
</gene>
<dbReference type="EMBL" id="JAKNBA010000006">
    <property type="protein sequence ID" value="MDE1241624.1"/>
    <property type="molecule type" value="Genomic_DNA"/>
</dbReference>
<name>A0A9X4EZX7_9VIBR</name>
<dbReference type="AlphaFoldDB" id="A0A9X4EZX7"/>